<accession>A0A316U9S4</accession>
<name>A0A316U9S4_9BASI</name>
<sequence length="201" mass="22842">MHPPRRPPRGSRSTQAQQQSQQERSQAPSPPSRSQRSESEAPVQPPLAERNARGERWLREFVRLNRDLIWATGELGTSLEEVERLRRERDEALTLVRRHHEQSADYLRRTGSPTSSPRTPSQRPQFDKRRDPARRPWASSPPGSPSSRRLRGDALRSEGLQRGTLQIDARDRPRRSERQRGRAAGPSSGVVRSDGGAGEER</sequence>
<reference evidence="2 3" key="1">
    <citation type="journal article" date="2018" name="Mol. Biol. Evol.">
        <title>Broad Genomic Sampling Reveals a Smut Pathogenic Ancestry of the Fungal Clade Ustilaginomycotina.</title>
        <authorList>
            <person name="Kijpornyongpan T."/>
            <person name="Mondo S.J."/>
            <person name="Barry K."/>
            <person name="Sandor L."/>
            <person name="Lee J."/>
            <person name="Lipzen A."/>
            <person name="Pangilinan J."/>
            <person name="LaButti K."/>
            <person name="Hainaut M."/>
            <person name="Henrissat B."/>
            <person name="Grigoriev I.V."/>
            <person name="Spatafora J.W."/>
            <person name="Aime M.C."/>
        </authorList>
    </citation>
    <scope>NUCLEOTIDE SEQUENCE [LARGE SCALE GENOMIC DNA]</scope>
    <source>
        <strain evidence="2 3">MCA 4718</strain>
    </source>
</reference>
<feature type="compositionally biased region" description="Basic and acidic residues" evidence="1">
    <location>
        <begin position="168"/>
        <end position="180"/>
    </location>
</feature>
<keyword evidence="3" id="KW-1185">Reference proteome</keyword>
<dbReference type="EMBL" id="KZ819326">
    <property type="protein sequence ID" value="PWN21231.1"/>
    <property type="molecule type" value="Genomic_DNA"/>
</dbReference>
<feature type="region of interest" description="Disordered" evidence="1">
    <location>
        <begin position="96"/>
        <end position="201"/>
    </location>
</feature>
<proteinExistence type="predicted"/>
<evidence type="ECO:0000313" key="3">
    <source>
        <dbReference type="Proteomes" id="UP000245942"/>
    </source>
</evidence>
<dbReference type="AlphaFoldDB" id="A0A316U9S4"/>
<evidence type="ECO:0000256" key="1">
    <source>
        <dbReference type="SAM" id="MobiDB-lite"/>
    </source>
</evidence>
<feature type="compositionally biased region" description="Low complexity" evidence="1">
    <location>
        <begin position="135"/>
        <end position="147"/>
    </location>
</feature>
<dbReference type="Proteomes" id="UP000245942">
    <property type="component" value="Unassembled WGS sequence"/>
</dbReference>
<gene>
    <name evidence="2" type="ORF">BCV69DRAFT_190980</name>
</gene>
<evidence type="ECO:0000313" key="2">
    <source>
        <dbReference type="EMBL" id="PWN21231.1"/>
    </source>
</evidence>
<feature type="compositionally biased region" description="Low complexity" evidence="1">
    <location>
        <begin position="109"/>
        <end position="124"/>
    </location>
</feature>
<feature type="region of interest" description="Disordered" evidence="1">
    <location>
        <begin position="1"/>
        <end position="56"/>
    </location>
</feature>
<dbReference type="RefSeq" id="XP_025348391.1">
    <property type="nucleotide sequence ID" value="XM_025489615.1"/>
</dbReference>
<protein>
    <submittedName>
        <fullName evidence="2">Uncharacterized protein</fullName>
    </submittedName>
</protein>
<organism evidence="2 3">
    <name type="scientific">Pseudomicrostroma glucosiphilum</name>
    <dbReference type="NCBI Taxonomy" id="1684307"/>
    <lineage>
        <taxon>Eukaryota</taxon>
        <taxon>Fungi</taxon>
        <taxon>Dikarya</taxon>
        <taxon>Basidiomycota</taxon>
        <taxon>Ustilaginomycotina</taxon>
        <taxon>Exobasidiomycetes</taxon>
        <taxon>Microstromatales</taxon>
        <taxon>Microstromatales incertae sedis</taxon>
        <taxon>Pseudomicrostroma</taxon>
    </lineage>
</organism>
<dbReference type="GeneID" id="37011349"/>
<feature type="compositionally biased region" description="Basic and acidic residues" evidence="1">
    <location>
        <begin position="125"/>
        <end position="134"/>
    </location>
</feature>
<feature type="compositionally biased region" description="Low complexity" evidence="1">
    <location>
        <begin position="10"/>
        <end position="27"/>
    </location>
</feature>